<reference evidence="1 2" key="1">
    <citation type="submission" date="2019-05" db="EMBL/GenBank/DDBJ databases">
        <authorList>
            <person name="Lee S.D."/>
        </authorList>
    </citation>
    <scope>NUCLEOTIDE SEQUENCE [LARGE SCALE GENOMIC DNA]</scope>
    <source>
        <strain evidence="1 2">C5-26</strain>
    </source>
</reference>
<dbReference type="AlphaFoldDB" id="A0A563E2P3"/>
<gene>
    <name evidence="1" type="ORF">FGL98_10705</name>
</gene>
<name>A0A563E2P3_9MICO</name>
<organism evidence="1 2">
    <name type="scientific">Leekyejoonella antrihumi</name>
    <dbReference type="NCBI Taxonomy" id="1660198"/>
    <lineage>
        <taxon>Bacteria</taxon>
        <taxon>Bacillati</taxon>
        <taxon>Actinomycetota</taxon>
        <taxon>Actinomycetes</taxon>
        <taxon>Micrococcales</taxon>
        <taxon>Dermacoccaceae</taxon>
        <taxon>Leekyejoonella</taxon>
    </lineage>
</organism>
<keyword evidence="2" id="KW-1185">Reference proteome</keyword>
<dbReference type="Proteomes" id="UP000320244">
    <property type="component" value="Unassembled WGS sequence"/>
</dbReference>
<dbReference type="OrthoDB" id="9860950at2"/>
<comment type="caution">
    <text evidence="1">The sequence shown here is derived from an EMBL/GenBank/DDBJ whole genome shotgun (WGS) entry which is preliminary data.</text>
</comment>
<accession>A0A563E2P3</accession>
<sequence>MATTESSSAASNLAPLQAALGPGPTVLGATFQWPWDIAKKGGELFSQVSGVASTLASSAQSVVTSPSGATILANVAADPRNSTNTEQVLNSGLFGPAINAVKADSLLRTMFIGWSGGAQVGLFGGGGGSGVASDLINPNAKSPVGYGMFKLGIGAQVTVGLLVGAMAVEPAQLNSSTCVFEFGAGLMGIGTFVQVIMTDRLDLLGFTVNVGAGGGLSSATGYGSISAG</sequence>
<dbReference type="EMBL" id="VCQV01000013">
    <property type="protein sequence ID" value="TWP36164.1"/>
    <property type="molecule type" value="Genomic_DNA"/>
</dbReference>
<evidence type="ECO:0000313" key="1">
    <source>
        <dbReference type="EMBL" id="TWP36164.1"/>
    </source>
</evidence>
<reference evidence="1 2" key="2">
    <citation type="submission" date="2019-08" db="EMBL/GenBank/DDBJ databases">
        <title>Jejuicoccus antrihumi gen. nov., sp. nov., a new member of the family Dermacoccaceae isolated from a cave.</title>
        <authorList>
            <person name="Schumann P."/>
            <person name="Kim I.S."/>
        </authorList>
    </citation>
    <scope>NUCLEOTIDE SEQUENCE [LARGE SCALE GENOMIC DNA]</scope>
    <source>
        <strain evidence="1 2">C5-26</strain>
    </source>
</reference>
<evidence type="ECO:0000313" key="2">
    <source>
        <dbReference type="Proteomes" id="UP000320244"/>
    </source>
</evidence>
<protein>
    <submittedName>
        <fullName evidence="1">Uncharacterized protein</fullName>
    </submittedName>
</protein>
<proteinExistence type="predicted"/>
<dbReference type="RefSeq" id="WP_146316759.1">
    <property type="nucleotide sequence ID" value="NZ_VCQV01000013.1"/>
</dbReference>